<dbReference type="Proteomes" id="UP001597045">
    <property type="component" value="Unassembled WGS sequence"/>
</dbReference>
<keyword evidence="4 5" id="KW-0472">Membrane</keyword>
<proteinExistence type="predicted"/>
<dbReference type="InterPro" id="IPR052902">
    <property type="entry name" value="ABC-2_transporter"/>
</dbReference>
<feature type="domain" description="ABC-2 type transporter transmembrane" evidence="6">
    <location>
        <begin position="27"/>
        <end position="128"/>
    </location>
</feature>
<keyword evidence="8" id="KW-1185">Reference proteome</keyword>
<organism evidence="7 8">
    <name type="scientific">Kibdelosporangium lantanae</name>
    <dbReference type="NCBI Taxonomy" id="1497396"/>
    <lineage>
        <taxon>Bacteria</taxon>
        <taxon>Bacillati</taxon>
        <taxon>Actinomycetota</taxon>
        <taxon>Actinomycetes</taxon>
        <taxon>Pseudonocardiales</taxon>
        <taxon>Pseudonocardiaceae</taxon>
        <taxon>Kibdelosporangium</taxon>
    </lineage>
</organism>
<keyword evidence="3 5" id="KW-1133">Transmembrane helix</keyword>
<evidence type="ECO:0000313" key="8">
    <source>
        <dbReference type="Proteomes" id="UP001597045"/>
    </source>
</evidence>
<comment type="caution">
    <text evidence="7">The sequence shown here is derived from an EMBL/GenBank/DDBJ whole genome shotgun (WGS) entry which is preliminary data.</text>
</comment>
<evidence type="ECO:0000256" key="2">
    <source>
        <dbReference type="ARBA" id="ARBA00022692"/>
    </source>
</evidence>
<feature type="transmembrane region" description="Helical" evidence="5">
    <location>
        <begin position="40"/>
        <end position="58"/>
    </location>
</feature>
<evidence type="ECO:0000259" key="6">
    <source>
        <dbReference type="Pfam" id="PF01061"/>
    </source>
</evidence>
<dbReference type="PANTHER" id="PTHR43027">
    <property type="entry name" value="DOXORUBICIN RESISTANCE ABC TRANSPORTER PERMEASE PROTEIN DRRC-RELATED"/>
    <property type="match status" value="1"/>
</dbReference>
<accession>A0ABW3MK36</accession>
<evidence type="ECO:0000256" key="5">
    <source>
        <dbReference type="SAM" id="Phobius"/>
    </source>
</evidence>
<keyword evidence="2 5" id="KW-0812">Transmembrane</keyword>
<comment type="subcellular location">
    <subcellularLocation>
        <location evidence="1">Membrane</location>
        <topology evidence="1">Multi-pass membrane protein</topology>
    </subcellularLocation>
</comment>
<evidence type="ECO:0000256" key="4">
    <source>
        <dbReference type="ARBA" id="ARBA00023136"/>
    </source>
</evidence>
<evidence type="ECO:0000256" key="1">
    <source>
        <dbReference type="ARBA" id="ARBA00004141"/>
    </source>
</evidence>
<protein>
    <submittedName>
        <fullName evidence="7">ABC transporter permease</fullName>
    </submittedName>
</protein>
<dbReference type="Pfam" id="PF01061">
    <property type="entry name" value="ABC2_membrane"/>
    <property type="match status" value="1"/>
</dbReference>
<evidence type="ECO:0000256" key="3">
    <source>
        <dbReference type="ARBA" id="ARBA00022989"/>
    </source>
</evidence>
<feature type="transmembrane region" description="Helical" evidence="5">
    <location>
        <begin position="78"/>
        <end position="101"/>
    </location>
</feature>
<name>A0ABW3MK36_9PSEU</name>
<dbReference type="EMBL" id="JBHTIS010003305">
    <property type="protein sequence ID" value="MFD1051068.1"/>
    <property type="molecule type" value="Genomic_DNA"/>
</dbReference>
<dbReference type="InterPro" id="IPR013525">
    <property type="entry name" value="ABC2_TM"/>
</dbReference>
<gene>
    <name evidence="7" type="ORF">ACFQ1S_38830</name>
</gene>
<sequence>MATRVEDRVVTRPVSVKSGGMVGLGRLVGSEMRLMRREPGILWVITLPILLCVVFGLIPATSTPDKDLGGIRFIDAYVPVLVCFLIAMMSLNVLASALGTYRERGVLRRFAVTPVKPLTVLLAQGLVSL</sequence>
<reference evidence="8" key="1">
    <citation type="journal article" date="2019" name="Int. J. Syst. Evol. Microbiol.">
        <title>The Global Catalogue of Microorganisms (GCM) 10K type strain sequencing project: providing services to taxonomists for standard genome sequencing and annotation.</title>
        <authorList>
            <consortium name="The Broad Institute Genomics Platform"/>
            <consortium name="The Broad Institute Genome Sequencing Center for Infectious Disease"/>
            <person name="Wu L."/>
            <person name="Ma J."/>
        </authorList>
    </citation>
    <scope>NUCLEOTIDE SEQUENCE [LARGE SCALE GENOMIC DNA]</scope>
    <source>
        <strain evidence="8">JCM 31486</strain>
    </source>
</reference>
<evidence type="ECO:0000313" key="7">
    <source>
        <dbReference type="EMBL" id="MFD1051068.1"/>
    </source>
</evidence>
<feature type="non-terminal residue" evidence="7">
    <location>
        <position position="129"/>
    </location>
</feature>
<dbReference type="PANTHER" id="PTHR43027:SF2">
    <property type="entry name" value="TRANSPORT PERMEASE PROTEIN"/>
    <property type="match status" value="1"/>
</dbReference>